<keyword evidence="4 6" id="KW-0378">Hydrolase</keyword>
<dbReference type="InterPro" id="IPR002642">
    <property type="entry name" value="LysoPLipase_cat_dom"/>
</dbReference>
<accession>A0ABM1E956</accession>
<dbReference type="InterPro" id="IPR000008">
    <property type="entry name" value="C2_dom"/>
</dbReference>
<name>A0ABM1E956_PRICU</name>
<dbReference type="Gene3D" id="2.60.40.150">
    <property type="entry name" value="C2 domain"/>
    <property type="match status" value="1"/>
</dbReference>
<organism evidence="11 12">
    <name type="scientific">Priapulus caudatus</name>
    <name type="common">Priapulid worm</name>
    <dbReference type="NCBI Taxonomy" id="37621"/>
    <lineage>
        <taxon>Eukaryota</taxon>
        <taxon>Metazoa</taxon>
        <taxon>Ecdysozoa</taxon>
        <taxon>Scalidophora</taxon>
        <taxon>Priapulida</taxon>
        <taxon>Priapulimorpha</taxon>
        <taxon>Priapulimorphida</taxon>
        <taxon>Priapulidae</taxon>
        <taxon>Priapulus</taxon>
    </lineage>
</organism>
<dbReference type="PANTHER" id="PTHR10728">
    <property type="entry name" value="CYTOSOLIC PHOSPHOLIPASE A2"/>
    <property type="match status" value="1"/>
</dbReference>
<dbReference type="SMART" id="SM00239">
    <property type="entry name" value="C2"/>
    <property type="match status" value="1"/>
</dbReference>
<dbReference type="PROSITE" id="PS50004">
    <property type="entry name" value="C2"/>
    <property type="match status" value="1"/>
</dbReference>
<keyword evidence="5 6" id="KW-0443">Lipid metabolism</keyword>
<keyword evidence="7" id="KW-0106">Calcium</keyword>
<feature type="domain" description="PLA2c" evidence="10">
    <location>
        <begin position="119"/>
        <end position="713"/>
    </location>
</feature>
<evidence type="ECO:0000256" key="4">
    <source>
        <dbReference type="ARBA" id="ARBA00022801"/>
    </source>
</evidence>
<evidence type="ECO:0000256" key="3">
    <source>
        <dbReference type="ARBA" id="ARBA00022490"/>
    </source>
</evidence>
<keyword evidence="11" id="KW-1185">Reference proteome</keyword>
<dbReference type="Proteomes" id="UP000695022">
    <property type="component" value="Unplaced"/>
</dbReference>
<dbReference type="RefSeq" id="XP_014668727.1">
    <property type="nucleotide sequence ID" value="XM_014813241.1"/>
</dbReference>
<feature type="region of interest" description="Disordered" evidence="8">
    <location>
        <begin position="876"/>
        <end position="896"/>
    </location>
</feature>
<reference evidence="12" key="1">
    <citation type="submission" date="2025-08" db="UniProtKB">
        <authorList>
            <consortium name="RefSeq"/>
        </authorList>
    </citation>
    <scope>IDENTIFICATION</scope>
</reference>
<evidence type="ECO:0000259" key="9">
    <source>
        <dbReference type="PROSITE" id="PS50004"/>
    </source>
</evidence>
<dbReference type="EC" id="3.1.1.4" evidence="2 7"/>
<keyword evidence="6 7" id="KW-0442">Lipid degradation</keyword>
<dbReference type="SUPFAM" id="SSF49562">
    <property type="entry name" value="C2 domain (Calcium/lipid-binding domain, CaLB)"/>
    <property type="match status" value="1"/>
</dbReference>
<evidence type="ECO:0000313" key="12">
    <source>
        <dbReference type="RefSeq" id="XP_014668727.1"/>
    </source>
</evidence>
<evidence type="ECO:0000256" key="2">
    <source>
        <dbReference type="ARBA" id="ARBA00013278"/>
    </source>
</evidence>
<dbReference type="Pfam" id="PF00168">
    <property type="entry name" value="C2"/>
    <property type="match status" value="1"/>
</dbReference>
<comment type="catalytic activity">
    <reaction evidence="7">
        <text>a 1,2-diacyl-sn-glycero-3-phosphocholine + H2O = a 1-acyl-sn-glycero-3-phosphocholine + a fatty acid + H(+)</text>
        <dbReference type="Rhea" id="RHEA:15801"/>
        <dbReference type="ChEBI" id="CHEBI:15377"/>
        <dbReference type="ChEBI" id="CHEBI:15378"/>
        <dbReference type="ChEBI" id="CHEBI:28868"/>
        <dbReference type="ChEBI" id="CHEBI:57643"/>
        <dbReference type="ChEBI" id="CHEBI:58168"/>
        <dbReference type="EC" id="3.1.1.4"/>
    </reaction>
</comment>
<evidence type="ECO:0000313" key="11">
    <source>
        <dbReference type="Proteomes" id="UP000695022"/>
    </source>
</evidence>
<evidence type="ECO:0000256" key="8">
    <source>
        <dbReference type="SAM" id="MobiDB-lite"/>
    </source>
</evidence>
<protein>
    <recommendedName>
        <fullName evidence="2 7">Phospholipase A2</fullName>
        <ecNumber evidence="2 7">3.1.1.4</ecNumber>
    </recommendedName>
</protein>
<dbReference type="InterPro" id="IPR035892">
    <property type="entry name" value="C2_domain_sf"/>
</dbReference>
<evidence type="ECO:0000256" key="7">
    <source>
        <dbReference type="RuleBase" id="RU362102"/>
    </source>
</evidence>
<feature type="domain" description="C2" evidence="9">
    <location>
        <begin position="1"/>
        <end position="106"/>
    </location>
</feature>
<gene>
    <name evidence="12" type="primary">LOC106809989</name>
</gene>
<dbReference type="Gene3D" id="3.40.1090.10">
    <property type="entry name" value="Cytosolic phospholipase A2 catalytic domain"/>
    <property type="match status" value="1"/>
</dbReference>
<comment type="subcellular location">
    <subcellularLocation>
        <location evidence="1">Cytoplasm</location>
    </subcellularLocation>
</comment>
<sequence>MKIVVKVKRGINITKGYWGDKLDTPDPYVVCYLAGSAEHYQRTATIDNEANPVWNETLTFLFDVDRNSIMKIKLMDANYTVDERLGEQIFAIYEHLNVGQTKTVMLNFFETSQVEFDFSLEIAKPDLRFSLALCDEEKEFLEARREKVFENMQTFLGERAPTSIHQAPTVAVLGSGGGFRAMVAFSGVFDALTECGILGVTTYAAGLSGSSWYMSTLYSHPAWPGTPPGALQDELRSNIDSKVSELLTIGSMTRYVDTIVRKRMQGQPISFTDFFGHLVGETLLKDRMNVKLSDQVERIKDGDVPMPLYTCLHVKKSVSAMLFHEWLEFSPYEVGMAKYGTFMSTKLFGSKFFMGCVVRQYPESPLHFLQGLWGSAFCILFKRLLRDDKSRKMDPVEIMRQELEASRLAAEASDRSDNDSGGESDTDDDERETATLDGALNRREKKESIWKNALAAVFTSSGVPLLRSRTGRAGMVHNFMRGLSLTQLFPYSPFTPAELTQSTSPVFKCIHEALKTEEKLLFLVDSGLTFNSPYPLLLRPQRAVDVLLSFDFSARPSDSSQPFKELKLAEAWALKNGLPFPPIDVGKFDREGMKEVYVFRHPTDEYCPIVVHFVLVNIEFRTFLTPGVPRRTDEEREFADFDIFDDADAPYSTFNFTYTHRAFLRLSQLMRFNTLLGVDVVKDVLADVVQKKRTNPPECFVRLNSFRHVRMRRKEKQKLRKYVEDFRRSGVGGYDDLVKELDSVIEQRSSVEDGRADLARELDELIEKRSSTVDNRDDRLRDSDNIVDDRSPIEGDTDELVNELSAYIEKRSSTALRPSELTKELDDLIGERSPIEGGTDKLGDEIGAFLELRSSTDACAATTSIGERLRFYSASEDFSADDDDDHGGESTYASPT</sequence>
<dbReference type="PANTHER" id="PTHR10728:SF40">
    <property type="entry name" value="PATATIN FAMILY PROTEIN"/>
    <property type="match status" value="1"/>
</dbReference>
<comment type="domain">
    <text evidence="7">The N-terminal C2 domain associates with lipid membranes upon calcium binding.</text>
</comment>
<dbReference type="SMART" id="SM00022">
    <property type="entry name" value="PLAc"/>
    <property type="match status" value="1"/>
</dbReference>
<dbReference type="InterPro" id="IPR016035">
    <property type="entry name" value="Acyl_Trfase/lysoPLipase"/>
</dbReference>
<evidence type="ECO:0000256" key="6">
    <source>
        <dbReference type="PROSITE-ProRule" id="PRU00555"/>
    </source>
</evidence>
<evidence type="ECO:0000256" key="1">
    <source>
        <dbReference type="ARBA" id="ARBA00004496"/>
    </source>
</evidence>
<evidence type="ECO:0000256" key="5">
    <source>
        <dbReference type="ARBA" id="ARBA00023098"/>
    </source>
</evidence>
<dbReference type="PROSITE" id="PS51210">
    <property type="entry name" value="PLA2C"/>
    <property type="match status" value="1"/>
</dbReference>
<keyword evidence="3 7" id="KW-0963">Cytoplasm</keyword>
<keyword evidence="7" id="KW-0479">Metal-binding</keyword>
<dbReference type="SUPFAM" id="SSF52151">
    <property type="entry name" value="FabD/lysophospholipase-like"/>
    <property type="match status" value="1"/>
</dbReference>
<proteinExistence type="predicted"/>
<dbReference type="GeneID" id="106809989"/>
<evidence type="ECO:0000259" key="10">
    <source>
        <dbReference type="PROSITE" id="PS51210"/>
    </source>
</evidence>
<feature type="compositionally biased region" description="Acidic residues" evidence="8">
    <location>
        <begin position="420"/>
        <end position="431"/>
    </location>
</feature>
<dbReference type="Pfam" id="PF01735">
    <property type="entry name" value="PLA2_B"/>
    <property type="match status" value="1"/>
</dbReference>
<feature type="region of interest" description="Disordered" evidence="8">
    <location>
        <begin position="407"/>
        <end position="438"/>
    </location>
</feature>